<comment type="caution">
    <text evidence="14">The sequence shown here is derived from an EMBL/GenBank/DDBJ whole genome shotgun (WGS) entry which is preliminary data.</text>
</comment>
<dbReference type="PANTHER" id="PTHR12815:SF47">
    <property type="entry name" value="TRANSLOCATION AND ASSEMBLY MODULE SUBUNIT TAMA"/>
    <property type="match status" value="1"/>
</dbReference>
<sequence>MVFRGGIWPGLFVCLMLATALVQAKDDVPAMTFSGTADDAVISNIRNLVNIERYPCHPPRAQYGLLRQQIRSHASDALQAMGYYHPRLTLTLNPQHQDSCASVNLDVQPGPVVHISAVDIRIQGDAASDPAFRKLQDKAGLNVDDPLRHDHYSSLRKALQQSLISRGYVEGSLTEHRLTVDTRANTATVTLHVDSGPRYHFGQTTLHGGNLNDRLLRAYLQYRQDDPFDNGDLLATQQAYLGTSYFSAVRVQRGEPDRASHSIPVDITFTDNNRWSLLTGIGASTDTGPRLRLGVENRRVNRAGHRFSVESELSEVRQGAGASYQIPLKDPVHERLDLHTSYVNETTDSNDNERFSTGADYIVELNNKWVATTSLEWLHETYQVADQIDRAELLIPGFQLSRVKADDPIYPRQGWRLSGKIRFADDALLSSTSFVQTTLSGKLIQPVLGGRILTRLDLGYTDVADVTDLPASIRFFAGGDSSVRGYGYEALGPEDSNGDVIGGRDLATASLEFDHPITRQWHYAVFTDGGNAFNELNNFDPKYSAGAGIRWRSPLGPIRLDFARALDESRSWRIHLSMGPDL</sequence>
<keyword evidence="8" id="KW-0998">Cell outer membrane</keyword>
<dbReference type="GO" id="GO:0009306">
    <property type="term" value="P:protein secretion"/>
    <property type="evidence" value="ECO:0007669"/>
    <property type="project" value="TreeGrafter"/>
</dbReference>
<dbReference type="Pfam" id="PF01103">
    <property type="entry name" value="Omp85"/>
    <property type="match status" value="1"/>
</dbReference>
<dbReference type="PANTHER" id="PTHR12815">
    <property type="entry name" value="SORTING AND ASSEMBLY MACHINERY SAMM50 PROTEIN FAMILY MEMBER"/>
    <property type="match status" value="1"/>
</dbReference>
<evidence type="ECO:0000256" key="8">
    <source>
        <dbReference type="ARBA" id="ARBA00023237"/>
    </source>
</evidence>
<keyword evidence="6 11" id="KW-0732">Signal</keyword>
<evidence type="ECO:0000259" key="13">
    <source>
        <dbReference type="Pfam" id="PF17243"/>
    </source>
</evidence>
<feature type="domain" description="TamA POTRA" evidence="13">
    <location>
        <begin position="37"/>
        <end position="109"/>
    </location>
</feature>
<feature type="domain" description="Bacterial surface antigen (D15)" evidence="12">
    <location>
        <begin position="304"/>
        <end position="568"/>
    </location>
</feature>
<evidence type="ECO:0000256" key="10">
    <source>
        <dbReference type="ARBA" id="ARBA00093548"/>
    </source>
</evidence>
<evidence type="ECO:0000256" key="9">
    <source>
        <dbReference type="ARBA" id="ARBA00033063"/>
    </source>
</evidence>
<dbReference type="Pfam" id="PF17243">
    <property type="entry name" value="POTRA_TamA_1"/>
    <property type="match status" value="1"/>
</dbReference>
<dbReference type="eggNOG" id="COG0729">
    <property type="taxonomic scope" value="Bacteria"/>
</dbReference>
<comment type="subunit">
    <text evidence="10">Interacts with TamB to form the translocation and assembly module (TAM).</text>
</comment>
<accession>L0WDV4</accession>
<dbReference type="InterPro" id="IPR039910">
    <property type="entry name" value="D15-like"/>
</dbReference>
<comment type="similarity">
    <text evidence="2">Belongs to the TamA family.</text>
</comment>
<evidence type="ECO:0000256" key="6">
    <source>
        <dbReference type="ARBA" id="ARBA00022729"/>
    </source>
</evidence>
<evidence type="ECO:0000256" key="3">
    <source>
        <dbReference type="ARBA" id="ARBA00015419"/>
    </source>
</evidence>
<evidence type="ECO:0000256" key="11">
    <source>
        <dbReference type="SAM" id="SignalP"/>
    </source>
</evidence>
<organism evidence="14 15">
    <name type="scientific">Alcanivorax hongdengensis A-11-3</name>
    <dbReference type="NCBI Taxonomy" id="1177179"/>
    <lineage>
        <taxon>Bacteria</taxon>
        <taxon>Pseudomonadati</taxon>
        <taxon>Pseudomonadota</taxon>
        <taxon>Gammaproteobacteria</taxon>
        <taxon>Oceanospirillales</taxon>
        <taxon>Alcanivoracaceae</taxon>
        <taxon>Alcanivorax</taxon>
    </lineage>
</organism>
<evidence type="ECO:0000256" key="4">
    <source>
        <dbReference type="ARBA" id="ARBA00022452"/>
    </source>
</evidence>
<evidence type="ECO:0000256" key="1">
    <source>
        <dbReference type="ARBA" id="ARBA00004442"/>
    </source>
</evidence>
<dbReference type="STRING" id="1177179.A11A3_10731"/>
<feature type="chain" id="PRO_5003948505" description="Translocation and assembly module subunit TamA" evidence="11">
    <location>
        <begin position="25"/>
        <end position="582"/>
    </location>
</feature>
<comment type="subcellular location">
    <subcellularLocation>
        <location evidence="1">Cell outer membrane</location>
    </subcellularLocation>
</comment>
<evidence type="ECO:0000256" key="7">
    <source>
        <dbReference type="ARBA" id="ARBA00023136"/>
    </source>
</evidence>
<evidence type="ECO:0000313" key="15">
    <source>
        <dbReference type="Proteomes" id="UP000010164"/>
    </source>
</evidence>
<protein>
    <recommendedName>
        <fullName evidence="3">Translocation and assembly module subunit TamA</fullName>
    </recommendedName>
    <alternativeName>
        <fullName evidence="9">Autotransporter assembly factor TamA</fullName>
    </alternativeName>
</protein>
<keyword evidence="4" id="KW-1134">Transmembrane beta strand</keyword>
<dbReference type="Proteomes" id="UP000010164">
    <property type="component" value="Unassembled WGS sequence"/>
</dbReference>
<feature type="signal peptide" evidence="11">
    <location>
        <begin position="1"/>
        <end position="24"/>
    </location>
</feature>
<dbReference type="GO" id="GO:0097347">
    <property type="term" value="C:TAM protein secretion complex"/>
    <property type="evidence" value="ECO:0007669"/>
    <property type="project" value="TreeGrafter"/>
</dbReference>
<proteinExistence type="inferred from homology"/>
<evidence type="ECO:0000259" key="12">
    <source>
        <dbReference type="Pfam" id="PF01103"/>
    </source>
</evidence>
<dbReference type="Gene3D" id="2.40.160.50">
    <property type="entry name" value="membrane protein fhac: a member of the omp85/tpsb transporter family"/>
    <property type="match status" value="1"/>
</dbReference>
<name>L0WDV4_9GAMM</name>
<dbReference type="Gene3D" id="3.10.20.310">
    <property type="entry name" value="membrane protein fhac"/>
    <property type="match status" value="3"/>
</dbReference>
<evidence type="ECO:0000313" key="14">
    <source>
        <dbReference type="EMBL" id="EKF73975.1"/>
    </source>
</evidence>
<reference evidence="14 15" key="1">
    <citation type="journal article" date="2012" name="J. Bacteriol.">
        <title>Genome Sequence of the Alkane-Degrading Bacterium Alcanivorax hongdengensis Type Strain A-11-3.</title>
        <authorList>
            <person name="Lai Q."/>
            <person name="Shao Z."/>
        </authorList>
    </citation>
    <scope>NUCLEOTIDE SEQUENCE [LARGE SCALE GENOMIC DNA]</scope>
    <source>
        <strain evidence="14 15">A-11-3</strain>
    </source>
</reference>
<evidence type="ECO:0000256" key="5">
    <source>
        <dbReference type="ARBA" id="ARBA00022692"/>
    </source>
</evidence>
<dbReference type="GO" id="GO:0009279">
    <property type="term" value="C:cell outer membrane"/>
    <property type="evidence" value="ECO:0007669"/>
    <property type="project" value="UniProtKB-SubCell"/>
</dbReference>
<dbReference type="InterPro" id="IPR035243">
    <property type="entry name" value="TamA_POTRA_Dom_1"/>
</dbReference>
<keyword evidence="7" id="KW-0472">Membrane</keyword>
<keyword evidence="15" id="KW-1185">Reference proteome</keyword>
<dbReference type="EMBL" id="AMRJ01000016">
    <property type="protein sequence ID" value="EKF73975.1"/>
    <property type="molecule type" value="Genomic_DNA"/>
</dbReference>
<keyword evidence="5" id="KW-0812">Transmembrane</keyword>
<dbReference type="PATRIC" id="fig|1177179.3.peg.2142"/>
<evidence type="ECO:0000256" key="2">
    <source>
        <dbReference type="ARBA" id="ARBA00010248"/>
    </source>
</evidence>
<dbReference type="AlphaFoldDB" id="L0WDV4"/>
<gene>
    <name evidence="14" type="ORF">A11A3_10731</name>
</gene>
<dbReference type="InterPro" id="IPR000184">
    <property type="entry name" value="Bac_surfAg_D15"/>
</dbReference>